<dbReference type="SUPFAM" id="SSF46785">
    <property type="entry name" value="Winged helix' DNA-binding domain"/>
    <property type="match status" value="1"/>
</dbReference>
<reference evidence="4" key="1">
    <citation type="journal article" date="2019" name="Int. J. Syst. Evol. Microbiol.">
        <title>The Global Catalogue of Microorganisms (GCM) 10K type strain sequencing project: providing services to taxonomists for standard genome sequencing and annotation.</title>
        <authorList>
            <consortium name="The Broad Institute Genomics Platform"/>
            <consortium name="The Broad Institute Genome Sequencing Center for Infectious Disease"/>
            <person name="Wu L."/>
            <person name="Ma J."/>
        </authorList>
    </citation>
    <scope>NUCLEOTIDE SEQUENCE [LARGE SCALE GENOMIC DNA]</scope>
    <source>
        <strain evidence="4">CGMCC 1.12942</strain>
    </source>
</reference>
<proteinExistence type="predicted"/>
<evidence type="ECO:0000259" key="2">
    <source>
        <dbReference type="PROSITE" id="PS50995"/>
    </source>
</evidence>
<keyword evidence="1" id="KW-0238">DNA-binding</keyword>
<protein>
    <submittedName>
        <fullName evidence="3">MarR family transcriptional regulator</fullName>
    </submittedName>
</protein>
<feature type="domain" description="HTH marR-type" evidence="2">
    <location>
        <begin position="1"/>
        <end position="84"/>
    </location>
</feature>
<evidence type="ECO:0000256" key="1">
    <source>
        <dbReference type="ARBA" id="ARBA00023125"/>
    </source>
</evidence>
<keyword evidence="4" id="KW-1185">Reference proteome</keyword>
<evidence type="ECO:0000313" key="3">
    <source>
        <dbReference type="EMBL" id="MFC7443468.1"/>
    </source>
</evidence>
<dbReference type="InterPro" id="IPR000835">
    <property type="entry name" value="HTH_MarR-typ"/>
</dbReference>
<dbReference type="Proteomes" id="UP001596500">
    <property type="component" value="Unassembled WGS sequence"/>
</dbReference>
<evidence type="ECO:0000313" key="4">
    <source>
        <dbReference type="Proteomes" id="UP001596500"/>
    </source>
</evidence>
<dbReference type="Gene3D" id="1.10.10.10">
    <property type="entry name" value="Winged helix-like DNA-binding domain superfamily/Winged helix DNA-binding domain"/>
    <property type="match status" value="1"/>
</dbReference>
<dbReference type="RefSeq" id="WP_379867799.1">
    <property type="nucleotide sequence ID" value="NZ_JBHTBW010000087.1"/>
</dbReference>
<name>A0ABW2RR52_9BACL</name>
<gene>
    <name evidence="3" type="ORF">ACFQNG_20630</name>
</gene>
<sequence length="84" mass="10127">METLIHKFPELDCSPLQFCILELLYTEEVNEWTQSELAEFFGVTRETINKNMKLLEERGWVERVTLGKRQLYFLRFELGDKREP</sequence>
<dbReference type="InterPro" id="IPR036390">
    <property type="entry name" value="WH_DNA-bd_sf"/>
</dbReference>
<accession>A0ABW2RR52</accession>
<comment type="caution">
    <text evidence="3">The sequence shown here is derived from an EMBL/GenBank/DDBJ whole genome shotgun (WGS) entry which is preliminary data.</text>
</comment>
<dbReference type="Pfam" id="PF12802">
    <property type="entry name" value="MarR_2"/>
    <property type="match status" value="1"/>
</dbReference>
<dbReference type="InterPro" id="IPR036388">
    <property type="entry name" value="WH-like_DNA-bd_sf"/>
</dbReference>
<dbReference type="PROSITE" id="PS50995">
    <property type="entry name" value="HTH_MARR_2"/>
    <property type="match status" value="1"/>
</dbReference>
<dbReference type="EMBL" id="JBHTBW010000087">
    <property type="protein sequence ID" value="MFC7443468.1"/>
    <property type="molecule type" value="Genomic_DNA"/>
</dbReference>
<dbReference type="InterPro" id="IPR011991">
    <property type="entry name" value="ArsR-like_HTH"/>
</dbReference>
<organism evidence="3 4">
    <name type="scientific">Laceyella putida</name>
    <dbReference type="NCBI Taxonomy" id="110101"/>
    <lineage>
        <taxon>Bacteria</taxon>
        <taxon>Bacillati</taxon>
        <taxon>Bacillota</taxon>
        <taxon>Bacilli</taxon>
        <taxon>Bacillales</taxon>
        <taxon>Thermoactinomycetaceae</taxon>
        <taxon>Laceyella</taxon>
    </lineage>
</organism>
<dbReference type="CDD" id="cd00090">
    <property type="entry name" value="HTH_ARSR"/>
    <property type="match status" value="1"/>
</dbReference>